<keyword evidence="1" id="KW-0539">Nucleus</keyword>
<evidence type="ECO:0000313" key="5">
    <source>
        <dbReference type="Proteomes" id="UP001210925"/>
    </source>
</evidence>
<comment type="caution">
    <text evidence="4">The sequence shown here is derived from an EMBL/GenBank/DDBJ whole genome shotgun (WGS) entry which is preliminary data.</text>
</comment>
<dbReference type="EMBL" id="JADGKB010000018">
    <property type="protein sequence ID" value="KAJ3259395.1"/>
    <property type="molecule type" value="Genomic_DNA"/>
</dbReference>
<feature type="domain" description="HMG box" evidence="3">
    <location>
        <begin position="5"/>
        <end position="73"/>
    </location>
</feature>
<feature type="region of interest" description="Disordered" evidence="2">
    <location>
        <begin position="117"/>
        <end position="137"/>
    </location>
</feature>
<dbReference type="Gene3D" id="1.10.30.10">
    <property type="entry name" value="High mobility group box domain"/>
    <property type="match status" value="2"/>
</dbReference>
<name>A0AAD5UJ94_9FUNG</name>
<dbReference type="SUPFAM" id="SSF47095">
    <property type="entry name" value="HMG-box"/>
    <property type="match status" value="2"/>
</dbReference>
<dbReference type="Proteomes" id="UP001210925">
    <property type="component" value="Unassembled WGS sequence"/>
</dbReference>
<organism evidence="4 5">
    <name type="scientific">Boothiomyces macroporosus</name>
    <dbReference type="NCBI Taxonomy" id="261099"/>
    <lineage>
        <taxon>Eukaryota</taxon>
        <taxon>Fungi</taxon>
        <taxon>Fungi incertae sedis</taxon>
        <taxon>Chytridiomycota</taxon>
        <taxon>Chytridiomycota incertae sedis</taxon>
        <taxon>Chytridiomycetes</taxon>
        <taxon>Rhizophydiales</taxon>
        <taxon>Terramycetaceae</taxon>
        <taxon>Boothiomyces</taxon>
    </lineage>
</organism>
<proteinExistence type="predicted"/>
<evidence type="ECO:0000259" key="3">
    <source>
        <dbReference type="PROSITE" id="PS50118"/>
    </source>
</evidence>
<dbReference type="InterPro" id="IPR036910">
    <property type="entry name" value="HMG_box_dom_sf"/>
</dbReference>
<evidence type="ECO:0000256" key="2">
    <source>
        <dbReference type="SAM" id="MobiDB-lite"/>
    </source>
</evidence>
<dbReference type="AlphaFoldDB" id="A0AAD5UJ94"/>
<accession>A0AAD5UJ94</accession>
<reference evidence="4" key="1">
    <citation type="submission" date="2020-05" db="EMBL/GenBank/DDBJ databases">
        <title>Phylogenomic resolution of chytrid fungi.</title>
        <authorList>
            <person name="Stajich J.E."/>
            <person name="Amses K."/>
            <person name="Simmons R."/>
            <person name="Seto K."/>
            <person name="Myers J."/>
            <person name="Bonds A."/>
            <person name="Quandt C.A."/>
            <person name="Barry K."/>
            <person name="Liu P."/>
            <person name="Grigoriev I."/>
            <person name="Longcore J.E."/>
            <person name="James T.Y."/>
        </authorList>
    </citation>
    <scope>NUCLEOTIDE SEQUENCE</scope>
    <source>
        <strain evidence="4">PLAUS21</strain>
    </source>
</reference>
<dbReference type="GO" id="GO:0005634">
    <property type="term" value="C:nucleus"/>
    <property type="evidence" value="ECO:0007669"/>
    <property type="project" value="UniProtKB-UniRule"/>
</dbReference>
<sequence>MTNQPKKPYNSFFQYRKVKKHEIREKYNINKSHELNRKIGELWAKEPPHVKEYYQQLSLQEHEKFKKMYPDYDWQPWKSKQTIPIVKSARLSQKKNEQNPVKSRKASLARLDLPSILESTTPVNEESPKSMSQSSPIPIEPRIRTPILFPKISEDVYEATKLDNASKKEEICRKYKIRKSHEVSSKAAEMWAKESQEVKDYFQHISLQSHDEFKVLHPDYDWQPWIDKSRKSKYKAAKGLPLSPVHTPIAGSIPPGVSLDVYEATLLENDSSFLSNKTISQGPSSEDGFDSLLSPALSSCDIL</sequence>
<protein>
    <recommendedName>
        <fullName evidence="3">HMG box domain-containing protein</fullName>
    </recommendedName>
</protein>
<feature type="DNA-binding region" description="HMG box" evidence="1">
    <location>
        <begin position="5"/>
        <end position="73"/>
    </location>
</feature>
<dbReference type="Pfam" id="PF00505">
    <property type="entry name" value="HMG_box"/>
    <property type="match status" value="1"/>
</dbReference>
<dbReference type="InterPro" id="IPR009071">
    <property type="entry name" value="HMG_box_dom"/>
</dbReference>
<evidence type="ECO:0000313" key="4">
    <source>
        <dbReference type="EMBL" id="KAJ3259395.1"/>
    </source>
</evidence>
<evidence type="ECO:0000256" key="1">
    <source>
        <dbReference type="PROSITE-ProRule" id="PRU00267"/>
    </source>
</evidence>
<keyword evidence="5" id="KW-1185">Reference proteome</keyword>
<feature type="compositionally biased region" description="Polar residues" evidence="2">
    <location>
        <begin position="117"/>
        <end position="135"/>
    </location>
</feature>
<dbReference type="GO" id="GO:0003677">
    <property type="term" value="F:DNA binding"/>
    <property type="evidence" value="ECO:0007669"/>
    <property type="project" value="UniProtKB-UniRule"/>
</dbReference>
<dbReference type="PROSITE" id="PS50118">
    <property type="entry name" value="HMG_BOX_2"/>
    <property type="match status" value="1"/>
</dbReference>
<dbReference type="SMART" id="SM00398">
    <property type="entry name" value="HMG"/>
    <property type="match status" value="1"/>
</dbReference>
<gene>
    <name evidence="4" type="ORF">HK103_002298</name>
</gene>
<keyword evidence="1" id="KW-0238">DNA-binding</keyword>